<feature type="domain" description="UvrD-like helicase ATP-binding" evidence="15">
    <location>
        <begin position="1"/>
        <end position="406"/>
    </location>
</feature>
<gene>
    <name evidence="17" type="ORF">GWK41_03350</name>
</gene>
<evidence type="ECO:0000256" key="4">
    <source>
        <dbReference type="ARBA" id="ARBA00022801"/>
    </source>
</evidence>
<evidence type="ECO:0000256" key="6">
    <source>
        <dbReference type="ARBA" id="ARBA00022839"/>
    </source>
</evidence>
<dbReference type="Gene3D" id="3.90.320.10">
    <property type="match status" value="1"/>
</dbReference>
<dbReference type="PROSITE" id="PS51217">
    <property type="entry name" value="UVRD_HELICASE_CTER"/>
    <property type="match status" value="1"/>
</dbReference>
<evidence type="ECO:0000256" key="10">
    <source>
        <dbReference type="ARBA" id="ARBA00023235"/>
    </source>
</evidence>
<dbReference type="InterPro" id="IPR014017">
    <property type="entry name" value="DNA_helicase_UvrD-like_C"/>
</dbReference>
<dbReference type="PROSITE" id="PS51198">
    <property type="entry name" value="UVRD_HELICASE_ATP_BIND"/>
    <property type="match status" value="1"/>
</dbReference>
<dbReference type="Gene3D" id="3.40.50.300">
    <property type="entry name" value="P-loop containing nucleotide triphosphate hydrolases"/>
    <property type="match status" value="4"/>
</dbReference>
<accession>A0ABS1GGP2</accession>
<evidence type="ECO:0000256" key="13">
    <source>
        <dbReference type="ARBA" id="ARBA00048988"/>
    </source>
</evidence>
<proteinExistence type="predicted"/>
<evidence type="ECO:0000256" key="3">
    <source>
        <dbReference type="ARBA" id="ARBA00022763"/>
    </source>
</evidence>
<keyword evidence="5 14" id="KW-0347">Helicase</keyword>
<feature type="binding site" evidence="14">
    <location>
        <begin position="8"/>
        <end position="15"/>
    </location>
    <ligand>
        <name>ATP</name>
        <dbReference type="ChEBI" id="CHEBI:30616"/>
    </ligand>
</feature>
<dbReference type="InterPro" id="IPR027417">
    <property type="entry name" value="P-loop_NTPase"/>
</dbReference>
<dbReference type="RefSeq" id="WP_200673487.1">
    <property type="nucleotide sequence ID" value="NZ_JAACYA010000001.1"/>
</dbReference>
<dbReference type="InterPro" id="IPR000212">
    <property type="entry name" value="DNA_helicase_UvrD/REP"/>
</dbReference>
<dbReference type="Gene3D" id="1.10.486.10">
    <property type="entry name" value="PCRA, domain 4"/>
    <property type="match status" value="1"/>
</dbReference>
<dbReference type="Pfam" id="PF00580">
    <property type="entry name" value="UvrD-helicase"/>
    <property type="match status" value="1"/>
</dbReference>
<name>A0ABS1GGP2_9AQUI</name>
<dbReference type="SUPFAM" id="SSF52980">
    <property type="entry name" value="Restriction endonuclease-like"/>
    <property type="match status" value="1"/>
</dbReference>
<evidence type="ECO:0000256" key="2">
    <source>
        <dbReference type="ARBA" id="ARBA00022741"/>
    </source>
</evidence>
<keyword evidence="1" id="KW-0540">Nuclease</keyword>
<evidence type="ECO:0000313" key="17">
    <source>
        <dbReference type="EMBL" id="MBK3332102.1"/>
    </source>
</evidence>
<evidence type="ECO:0000259" key="16">
    <source>
        <dbReference type="PROSITE" id="PS51217"/>
    </source>
</evidence>
<evidence type="ECO:0000256" key="1">
    <source>
        <dbReference type="ARBA" id="ARBA00022722"/>
    </source>
</evidence>
<evidence type="ECO:0000256" key="8">
    <source>
        <dbReference type="ARBA" id="ARBA00023125"/>
    </source>
</evidence>
<comment type="catalytic activity">
    <reaction evidence="13">
        <text>ATP + H2O = ADP + phosphate + H(+)</text>
        <dbReference type="Rhea" id="RHEA:13065"/>
        <dbReference type="ChEBI" id="CHEBI:15377"/>
        <dbReference type="ChEBI" id="CHEBI:15378"/>
        <dbReference type="ChEBI" id="CHEBI:30616"/>
        <dbReference type="ChEBI" id="CHEBI:43474"/>
        <dbReference type="ChEBI" id="CHEBI:456216"/>
        <dbReference type="EC" id="5.6.2.4"/>
    </reaction>
</comment>
<dbReference type="InterPro" id="IPR038726">
    <property type="entry name" value="PDDEXK_AddAB-type"/>
</dbReference>
<keyword evidence="8" id="KW-0238">DNA-binding</keyword>
<evidence type="ECO:0000256" key="11">
    <source>
        <dbReference type="ARBA" id="ARBA00034617"/>
    </source>
</evidence>
<dbReference type="InterPro" id="IPR011604">
    <property type="entry name" value="PDDEXK-like_dom_sf"/>
</dbReference>
<dbReference type="Proteomes" id="UP000772812">
    <property type="component" value="Unassembled WGS sequence"/>
</dbReference>
<comment type="caution">
    <text evidence="17">The sequence shown here is derived from an EMBL/GenBank/DDBJ whole genome shotgun (WGS) entry which is preliminary data.</text>
</comment>
<comment type="catalytic activity">
    <reaction evidence="11">
        <text>Couples ATP hydrolysis with the unwinding of duplex DNA by translocating in the 3'-5' direction.</text>
        <dbReference type="EC" id="5.6.2.4"/>
    </reaction>
</comment>
<evidence type="ECO:0000256" key="7">
    <source>
        <dbReference type="ARBA" id="ARBA00022840"/>
    </source>
</evidence>
<sequence>MPNINYIASAGTGKTHSLVYNLIQKVIDEDISLKDVLILTFTEKAAAEIKDRISKEIIKRLSKPGTDNRQKIKLHKQIVFLSSSFTGTFHSVFLRILKKFPHISGIDNSYRIIDNLQPFLIDMFDRFIQRDLEQNPEEWEEIVNLFEGKPFRLFKIFSSMYIQRLKLVKEQINNNDLDTIKKEIKTLKKEIEIWIDTLVDRYPEILEYPVFFHTPIHQLKKQIENPSSLKIGDRLIKKQLKNASQKEKEYFQKFVKPVLTDGSFLKIERKIVETGKKLSILAKDYNGKVILRKFYQFLEFVEKFKKEEKLIDFNDILEKTASLIENRSIREQLKSSFRYIFVDEFQDTDVVQAEILKKISSNNLYIFGDPKQCIYTWRDADLNVYFSFLKEMKFEDRFLQINHRSSKGLVDFFNRLLSSQNFLSHIDNKFKKSVASNYLSDREEIKLFQIKSENICIDKEADLTAYLITKITSEGYSFKDITILFYRNKDLQFFREHLLRKGIPVSGTSDNNLFKTREVQTVINIFKVIHNSDDRLSILNVLKSPLLMVEDKEIFDRKDSLFSFDYPLINLIKNIISKKHSLSLEQIIDLIYEKTDILQRFALMKNGKMAVKNLEKLRNIAYRLCREGFSLYHFISYVETGYEREAETVEENSVQLLTMHRSKGLQNKVVIIPLISKEPARIELRDIHVINNRPAINITTAVSREIHIYENRLKEEIRAENERLFYVAVTRAKEKLFFVSSGRKNNKNSFMNILSSVTIPTEEIEHPEEITVKQKIPTDKILRNIEEIEKLENKGKKVLLDRKPEKFVSVSKLMDKSNEHEGKGGETAVYVGILTHSVLENINLNDFCLEEAKAVAQHLSSNIPENIRETVLSQVIKLLNRYQNSHIDRELKNAKILFKEFPFVIKENGRFVEGRIDLIYQKKNTIYVMDFKTNRYETEEEKKKILKQYEKQKDYYLKAVSKLFPDKEIVFRLGLLWKGEVI</sequence>
<reference evidence="17 18" key="1">
    <citation type="journal article" date="2021" name="Syst. Appl. Microbiol.">
        <title>Persephonella atlantica sp. nov.: How to adapt to physico-chemical gradients in high temperature hydrothermal habitats.</title>
        <authorList>
            <person name="Francois D.X."/>
            <person name="Godfroy A."/>
            <person name="Mathien C."/>
            <person name="Aube J."/>
            <person name="Cathalot C."/>
            <person name="Lesongeur F."/>
            <person name="L'Haridon S."/>
            <person name="Philippon X."/>
            <person name="Roussel E.G."/>
        </authorList>
    </citation>
    <scope>NUCLEOTIDE SEQUENCE [LARGE SCALE GENOMIC DNA]</scope>
    <source>
        <strain evidence="17 18">MO1340</strain>
    </source>
</reference>
<organism evidence="17 18">
    <name type="scientific">Persephonella atlantica</name>
    <dbReference type="NCBI Taxonomy" id="2699429"/>
    <lineage>
        <taxon>Bacteria</taxon>
        <taxon>Pseudomonadati</taxon>
        <taxon>Aquificota</taxon>
        <taxon>Aquificia</taxon>
        <taxon>Aquificales</taxon>
        <taxon>Hydrogenothermaceae</taxon>
        <taxon>Persephonella</taxon>
    </lineage>
</organism>
<dbReference type="InterPro" id="IPR014016">
    <property type="entry name" value="UvrD-like_ATP-bd"/>
</dbReference>
<evidence type="ECO:0000259" key="15">
    <source>
        <dbReference type="PROSITE" id="PS51198"/>
    </source>
</evidence>
<dbReference type="Pfam" id="PF12705">
    <property type="entry name" value="PDDEXK_1"/>
    <property type="match status" value="1"/>
</dbReference>
<keyword evidence="3" id="KW-0227">DNA damage</keyword>
<keyword evidence="18" id="KW-1185">Reference proteome</keyword>
<feature type="domain" description="UvrD-like helicase C-terminal" evidence="16">
    <location>
        <begin position="414"/>
        <end position="664"/>
    </location>
</feature>
<keyword evidence="7 14" id="KW-0067">ATP-binding</keyword>
<dbReference type="InterPro" id="IPR011335">
    <property type="entry name" value="Restrct_endonuc-II-like"/>
</dbReference>
<keyword evidence="9" id="KW-0234">DNA repair</keyword>
<dbReference type="PANTHER" id="PTHR11070:SF48">
    <property type="entry name" value="ATP-DEPENDENT HELICASE_NUCLEASE SUBUNIT A"/>
    <property type="match status" value="1"/>
</dbReference>
<keyword evidence="6" id="KW-0269">Exonuclease</keyword>
<dbReference type="SUPFAM" id="SSF52540">
    <property type="entry name" value="P-loop containing nucleoside triphosphate hydrolases"/>
    <property type="match status" value="1"/>
</dbReference>
<evidence type="ECO:0000256" key="9">
    <source>
        <dbReference type="ARBA" id="ARBA00023204"/>
    </source>
</evidence>
<dbReference type="EMBL" id="JAACYA010000001">
    <property type="protein sequence ID" value="MBK3332102.1"/>
    <property type="molecule type" value="Genomic_DNA"/>
</dbReference>
<dbReference type="Pfam" id="PF13361">
    <property type="entry name" value="UvrD_C"/>
    <property type="match status" value="1"/>
</dbReference>
<dbReference type="PANTHER" id="PTHR11070">
    <property type="entry name" value="UVRD / RECB / PCRA DNA HELICASE FAMILY MEMBER"/>
    <property type="match status" value="1"/>
</dbReference>
<keyword evidence="10" id="KW-0413">Isomerase</keyword>
<protein>
    <recommendedName>
        <fullName evidence="12">DNA 3'-5' helicase</fullName>
        <ecNumber evidence="12">5.6.2.4</ecNumber>
    </recommendedName>
</protein>
<evidence type="ECO:0000256" key="12">
    <source>
        <dbReference type="ARBA" id="ARBA00034808"/>
    </source>
</evidence>
<evidence type="ECO:0000256" key="5">
    <source>
        <dbReference type="ARBA" id="ARBA00022806"/>
    </source>
</evidence>
<evidence type="ECO:0000256" key="14">
    <source>
        <dbReference type="PROSITE-ProRule" id="PRU00560"/>
    </source>
</evidence>
<keyword evidence="2 14" id="KW-0547">Nucleotide-binding</keyword>
<dbReference type="EC" id="5.6.2.4" evidence="12"/>
<evidence type="ECO:0000313" key="18">
    <source>
        <dbReference type="Proteomes" id="UP000772812"/>
    </source>
</evidence>
<keyword evidence="4 14" id="KW-0378">Hydrolase</keyword>